<dbReference type="PANTHER" id="PTHR43044:SF1">
    <property type="entry name" value="QUINOL:CYTOCHROME C OXIDOREDUCTASE QUINONE-BINDING SUBUNIT 2"/>
    <property type="match status" value="1"/>
</dbReference>
<evidence type="ECO:0000313" key="2">
    <source>
        <dbReference type="EMBL" id="KPM31341.1"/>
    </source>
</evidence>
<dbReference type="AlphaFoldDB" id="A0A0P7ASF2"/>
<reference evidence="2 3" key="1">
    <citation type="submission" date="2015-09" db="EMBL/GenBank/DDBJ databases">
        <title>Genome sequence of the marine flavobacterium Croceitalea dokdonensis DOKDO 023 that contains proton- and sodium-pumping rhodopsins.</title>
        <authorList>
            <person name="Kwon S.-K."/>
            <person name="Lee H.K."/>
            <person name="Kwak M.-J."/>
            <person name="Kim J.F."/>
        </authorList>
    </citation>
    <scope>NUCLEOTIDE SEQUENCE [LARGE SCALE GENOMIC DNA]</scope>
    <source>
        <strain evidence="2 3">DOKDO 023</strain>
    </source>
</reference>
<dbReference type="STRING" id="1300341.I595_2608"/>
<dbReference type="PATRIC" id="fig|1300341.3.peg.2768"/>
<dbReference type="RefSeq" id="WP_054559645.1">
    <property type="nucleotide sequence ID" value="NZ_LDJX01000005.1"/>
</dbReference>
<dbReference type="OrthoDB" id="140980at2"/>
<sequence length="436" mass="50124">MYTVSNRLKITSYILMAVGVLFLAIGFMAAPSTVEEAKEMVAAHHDAHSDGHETAAAHADEAHGEAHGAAHDEHVFHQLQNRPWSALYVAAFFFFMISLGVLAFYAIQRAAQAGWSPLLFRVMEGITAYLVPGGIIVFVLLMCSVFHMNHMFTWMDADVVAEDYLLQGKKGYLNPTFFLIRAAFFLGGWIFYRQYSRKLSLAQDNADDNRNFVKNFRWSAGFLVFYLVTESMMSWDWIMSLDPHWFSTLFGWYVFASMFVSGITVIALITIYLKSKGLLPEVNNSHIHDLAKFMFGISIFWTYLWFSQFMLIWYANIPEEVTYFVTRIEDYKLPFFGMLALNFIFPLLVLMNSDFKRVNWFVVMAGIIILFGHYMDVFNMVMPATVGDQWYIGFPEIGGILFFAGLFVLVVFTTLSKEALTPKRNPFIEESKHFHY</sequence>
<feature type="transmembrane region" description="Helical" evidence="1">
    <location>
        <begin position="12"/>
        <end position="30"/>
    </location>
</feature>
<keyword evidence="3" id="KW-1185">Reference proteome</keyword>
<keyword evidence="1" id="KW-0472">Membrane</keyword>
<feature type="transmembrane region" description="Helical" evidence="1">
    <location>
        <begin position="293"/>
        <end position="313"/>
    </location>
</feature>
<feature type="transmembrane region" description="Helical" evidence="1">
    <location>
        <begin position="250"/>
        <end position="273"/>
    </location>
</feature>
<feature type="transmembrane region" description="Helical" evidence="1">
    <location>
        <begin position="172"/>
        <end position="192"/>
    </location>
</feature>
<gene>
    <name evidence="2" type="ORF">I595_2608</name>
</gene>
<feature type="transmembrane region" description="Helical" evidence="1">
    <location>
        <begin position="86"/>
        <end position="107"/>
    </location>
</feature>
<feature type="transmembrane region" description="Helical" evidence="1">
    <location>
        <begin position="218"/>
        <end position="238"/>
    </location>
</feature>
<evidence type="ECO:0000313" key="3">
    <source>
        <dbReference type="Proteomes" id="UP000050280"/>
    </source>
</evidence>
<proteinExistence type="predicted"/>
<protein>
    <submittedName>
        <fullName evidence="2">Quinol:cytochrome c oxidoreductase quinone-binding subunit 2</fullName>
    </submittedName>
</protein>
<keyword evidence="1" id="KW-1133">Transmembrane helix</keyword>
<organism evidence="2 3">
    <name type="scientific">Croceitalea dokdonensis DOKDO 023</name>
    <dbReference type="NCBI Taxonomy" id="1300341"/>
    <lineage>
        <taxon>Bacteria</taxon>
        <taxon>Pseudomonadati</taxon>
        <taxon>Bacteroidota</taxon>
        <taxon>Flavobacteriia</taxon>
        <taxon>Flavobacteriales</taxon>
        <taxon>Flavobacteriaceae</taxon>
        <taxon>Croceitalea</taxon>
    </lineage>
</organism>
<dbReference type="Proteomes" id="UP000050280">
    <property type="component" value="Unassembled WGS sequence"/>
</dbReference>
<feature type="transmembrane region" description="Helical" evidence="1">
    <location>
        <begin position="128"/>
        <end position="152"/>
    </location>
</feature>
<dbReference type="PANTHER" id="PTHR43044">
    <property type="match status" value="1"/>
</dbReference>
<accession>A0A0P7ASF2</accession>
<feature type="transmembrane region" description="Helical" evidence="1">
    <location>
        <begin position="358"/>
        <end position="375"/>
    </location>
</feature>
<keyword evidence="1" id="KW-0812">Transmembrane</keyword>
<feature type="transmembrane region" description="Helical" evidence="1">
    <location>
        <begin position="390"/>
        <end position="415"/>
    </location>
</feature>
<feature type="transmembrane region" description="Helical" evidence="1">
    <location>
        <begin position="333"/>
        <end position="351"/>
    </location>
</feature>
<comment type="caution">
    <text evidence="2">The sequence shown here is derived from an EMBL/GenBank/DDBJ whole genome shotgun (WGS) entry which is preliminary data.</text>
</comment>
<evidence type="ECO:0000256" key="1">
    <source>
        <dbReference type="SAM" id="Phobius"/>
    </source>
</evidence>
<name>A0A0P7ASF2_9FLAO</name>
<dbReference type="EMBL" id="LDJX01000005">
    <property type="protein sequence ID" value="KPM31341.1"/>
    <property type="molecule type" value="Genomic_DNA"/>
</dbReference>